<dbReference type="InParanoid" id="A0A5F7ZE12"/>
<dbReference type="Ensembl" id="ENSMMUT00000103763.1">
    <property type="protein sequence ID" value="ENSMMUP00000062870.1"/>
    <property type="gene ID" value="ENSMMUG00000063226.1"/>
</dbReference>
<name>A0A5F7ZE12_MACMU</name>
<organism evidence="1 2">
    <name type="scientific">Macaca mulatta</name>
    <name type="common">Rhesus macaque</name>
    <dbReference type="NCBI Taxonomy" id="9544"/>
    <lineage>
        <taxon>Eukaryota</taxon>
        <taxon>Metazoa</taxon>
        <taxon>Chordata</taxon>
        <taxon>Craniata</taxon>
        <taxon>Vertebrata</taxon>
        <taxon>Euteleostomi</taxon>
        <taxon>Mammalia</taxon>
        <taxon>Eutheria</taxon>
        <taxon>Euarchontoglires</taxon>
        <taxon>Primates</taxon>
        <taxon>Haplorrhini</taxon>
        <taxon>Catarrhini</taxon>
        <taxon>Cercopithecidae</taxon>
        <taxon>Cercopithecinae</taxon>
        <taxon>Macaca</taxon>
    </lineage>
</organism>
<evidence type="ECO:0000313" key="2">
    <source>
        <dbReference type="Proteomes" id="UP000006718"/>
    </source>
</evidence>
<reference evidence="1" key="4">
    <citation type="submission" date="2025-09" db="UniProtKB">
        <authorList>
            <consortium name="Ensembl"/>
        </authorList>
    </citation>
    <scope>IDENTIFICATION</scope>
    <source>
        <strain evidence="1">17573</strain>
    </source>
</reference>
<dbReference type="Bgee" id="ENSMMUG00000063226">
    <property type="expression patterns" value="Expressed in adult mammalian kidney"/>
</dbReference>
<dbReference type="GeneTree" id="ENSGT01150000286943"/>
<keyword evidence="2" id="KW-1185">Reference proteome</keyword>
<protein>
    <submittedName>
        <fullName evidence="1">Uncharacterized protein</fullName>
    </submittedName>
</protein>
<dbReference type="PRINTS" id="PR02045">
    <property type="entry name" value="F138DOMAIN"/>
</dbReference>
<dbReference type="VEuPathDB" id="HostDB:ENSMMUG00000063226"/>
<evidence type="ECO:0000313" key="1">
    <source>
        <dbReference type="Ensembl" id="ENSMMUP00000062870.1"/>
    </source>
</evidence>
<reference evidence="2" key="1">
    <citation type="journal article" date="2007" name="Science">
        <title>Evolutionary and biomedical insights from the rhesus macaque genome.</title>
        <authorList>
            <person name="Gibbs R.A."/>
            <person name="Rogers J."/>
            <person name="Katze M.G."/>
            <person name="Bumgarner R."/>
            <person name="Weinstock G.M."/>
            <person name="Mardis E.R."/>
            <person name="Remington K.A."/>
            <person name="Strausberg R.L."/>
            <person name="Venter J.C."/>
            <person name="Wilson R.K."/>
            <person name="Batzer M.A."/>
            <person name="Bustamante C.D."/>
            <person name="Eichler E.E."/>
            <person name="Hahn M.W."/>
            <person name="Hardison R.C."/>
            <person name="Makova K.D."/>
            <person name="Miller W."/>
            <person name="Milosavljevic A."/>
            <person name="Palermo R.E."/>
            <person name="Siepel A."/>
            <person name="Sikela J.M."/>
            <person name="Attaway T."/>
            <person name="Bell S."/>
            <person name="Bernard K.E."/>
            <person name="Buhay C.J."/>
            <person name="Chandrabose M.N."/>
            <person name="Dao M."/>
            <person name="Davis C."/>
            <person name="Delehaunty K.D."/>
            <person name="Ding Y."/>
            <person name="Dinh H.H."/>
            <person name="Dugan-Rocha S."/>
            <person name="Fulton L.A."/>
            <person name="Gabisi R.A."/>
            <person name="Garner T.T."/>
            <person name="Godfrey J."/>
            <person name="Hawes A.C."/>
            <person name="Hernandez J."/>
            <person name="Hines S."/>
            <person name="Holder M."/>
            <person name="Hume J."/>
            <person name="Jhangiani S.N."/>
            <person name="Joshi V."/>
            <person name="Khan Z.M."/>
            <person name="Kirkness E.F."/>
            <person name="Cree A."/>
            <person name="Fowler R.G."/>
            <person name="Lee S."/>
            <person name="Lewis L.R."/>
            <person name="Li Z."/>
            <person name="Liu Y.-S."/>
            <person name="Moore S.M."/>
            <person name="Muzny D."/>
            <person name="Nazareth L.V."/>
            <person name="Ngo D.N."/>
            <person name="Okwuonu G.O."/>
            <person name="Pai G."/>
            <person name="Parker D."/>
            <person name="Paul H.A."/>
            <person name="Pfannkoch C."/>
            <person name="Pohl C.S."/>
            <person name="Rogers Y.-H.C."/>
            <person name="Ruiz S.J."/>
            <person name="Sabo A."/>
            <person name="Santibanez J."/>
            <person name="Schneider B.W."/>
            <person name="Smith S.M."/>
            <person name="Sodergren E."/>
            <person name="Svatek A.F."/>
            <person name="Utterback T.R."/>
            <person name="Vattathil S."/>
            <person name="Warren W."/>
            <person name="White C.S."/>
            <person name="Chinwalla A.T."/>
            <person name="Feng Y."/>
            <person name="Halpern A.L."/>
            <person name="Hillier L.W."/>
            <person name="Huang X."/>
            <person name="Minx P."/>
            <person name="Nelson J.O."/>
            <person name="Pepin K.H."/>
            <person name="Qin X."/>
            <person name="Sutton G.G."/>
            <person name="Venter E."/>
            <person name="Walenz B.P."/>
            <person name="Wallis J.W."/>
            <person name="Worley K.C."/>
            <person name="Yang S.-P."/>
            <person name="Jones S.M."/>
            <person name="Marra M.A."/>
            <person name="Rocchi M."/>
            <person name="Schein J.E."/>
            <person name="Baertsch R."/>
            <person name="Clarke L."/>
            <person name="Csuros M."/>
            <person name="Glasscock J."/>
            <person name="Harris R.A."/>
            <person name="Havlak P."/>
            <person name="Jackson A.R."/>
            <person name="Jiang H."/>
            <person name="Liu Y."/>
            <person name="Messina D.N."/>
            <person name="Shen Y."/>
            <person name="Song H.X.-Z."/>
            <person name="Wylie T."/>
            <person name="Zhang L."/>
            <person name="Birney E."/>
            <person name="Han K."/>
            <person name="Konkel M.K."/>
            <person name="Lee J."/>
            <person name="Smit A.F.A."/>
            <person name="Ullmer B."/>
            <person name="Wang H."/>
            <person name="Xing J."/>
            <person name="Burhans R."/>
            <person name="Cheng Z."/>
            <person name="Karro J.E."/>
            <person name="Ma J."/>
            <person name="Raney B."/>
            <person name="She X."/>
            <person name="Cox M.J."/>
            <person name="Demuth J.P."/>
            <person name="Dumas L.J."/>
            <person name="Han S.-G."/>
            <person name="Hopkins J."/>
            <person name="Karimpour-Fard A."/>
            <person name="Kim Y.H."/>
            <person name="Pollack J.R."/>
            <person name="Vinar T."/>
            <person name="Addo-Quaye C."/>
            <person name="Degenhardt J."/>
            <person name="Denby A."/>
            <person name="Hubisz M.J."/>
            <person name="Indap A."/>
            <person name="Kosiol C."/>
            <person name="Lahn B.T."/>
            <person name="Lawson H.A."/>
            <person name="Marklein A."/>
            <person name="Nielsen R."/>
            <person name="Vallender E.J."/>
            <person name="Clark A.G."/>
            <person name="Ferguson B."/>
            <person name="Hernandez R.D."/>
            <person name="Hirani K."/>
            <person name="Kehrer-Sawatzki H."/>
            <person name="Kolb J."/>
            <person name="Patil S."/>
            <person name="Pu L.-L."/>
            <person name="Ren Y."/>
            <person name="Smith D.G."/>
            <person name="Wheeler D.A."/>
            <person name="Schenck I."/>
            <person name="Ball E.V."/>
            <person name="Chen R."/>
            <person name="Cooper D.N."/>
            <person name="Giardine B."/>
            <person name="Hsu F."/>
            <person name="Kent W.J."/>
            <person name="Lesk A."/>
            <person name="Nelson D.L."/>
            <person name="O'brien W.E."/>
            <person name="Pruefer K."/>
            <person name="Stenson P.D."/>
            <person name="Wallace J.C."/>
            <person name="Ke H."/>
            <person name="Liu X.-M."/>
            <person name="Wang P."/>
            <person name="Xiang A.P."/>
            <person name="Yang F."/>
            <person name="Barber G.P."/>
            <person name="Haussler D."/>
            <person name="Karolchik D."/>
            <person name="Kern A.D."/>
            <person name="Kuhn R.M."/>
            <person name="Smith K.E."/>
            <person name="Zwieg A.S."/>
        </authorList>
    </citation>
    <scope>NUCLEOTIDE SEQUENCE [LARGE SCALE GENOMIC DNA]</scope>
    <source>
        <strain evidence="2">17573</strain>
    </source>
</reference>
<reference evidence="1" key="3">
    <citation type="submission" date="2025-08" db="UniProtKB">
        <authorList>
            <consortium name="Ensembl"/>
        </authorList>
    </citation>
    <scope>IDENTIFICATION</scope>
    <source>
        <strain evidence="1">17573</strain>
    </source>
</reference>
<dbReference type="Proteomes" id="UP000006718">
    <property type="component" value="Chromosome 19"/>
</dbReference>
<sequence>ISETRTWESGQFLFLLRQSLALSPRLECNGTILAHCNCCLPGSSSTPALASRVAGTTGVHHHAQLIFEFLVEMGFRHVGQTGLKLLTSGDPPTLVSQSAGITGVSYHAQPVSFFLFIFCFEVGSHSLS</sequence>
<dbReference type="PANTHER" id="PTHR12138:SF135">
    <property type="entry name" value="SAM DOMAIN-CONTAINING PROTEIN"/>
    <property type="match status" value="1"/>
</dbReference>
<accession>A0A5F7ZE12</accession>
<dbReference type="PANTHER" id="PTHR12138">
    <property type="entry name" value="PRIMATE-EXPANDED PROTEIN FAMILY"/>
    <property type="match status" value="1"/>
</dbReference>
<dbReference type="OMA" id="TIGICHY"/>
<dbReference type="AlphaFoldDB" id="A0A5F7ZE12"/>
<proteinExistence type="predicted"/>
<reference evidence="1" key="2">
    <citation type="submission" date="2019-01" db="EMBL/GenBank/DDBJ databases">
        <authorList>
            <person name="Graves T."/>
            <person name="Eichler E.E."/>
            <person name="Wilson R.K."/>
        </authorList>
    </citation>
    <scope>NUCLEOTIDE SEQUENCE [LARGE SCALE GENOMIC DNA]</scope>
    <source>
        <strain evidence="1">17573</strain>
    </source>
</reference>